<evidence type="ECO:0000256" key="1">
    <source>
        <dbReference type="ARBA" id="ARBA00008683"/>
    </source>
</evidence>
<evidence type="ECO:0000313" key="6">
    <source>
        <dbReference type="EMBL" id="PXW88979.1"/>
    </source>
</evidence>
<dbReference type="GO" id="GO:0006508">
    <property type="term" value="P:proteolysis"/>
    <property type="evidence" value="ECO:0007669"/>
    <property type="project" value="UniProtKB-KW"/>
</dbReference>
<dbReference type="PANTHER" id="PTHR42987">
    <property type="entry name" value="PEPTIDASE S49"/>
    <property type="match status" value="1"/>
</dbReference>
<dbReference type="NCBIfam" id="TIGR00706">
    <property type="entry name" value="SppA_dom"/>
    <property type="match status" value="1"/>
</dbReference>
<keyword evidence="2 6" id="KW-0645">Protease</keyword>
<comment type="similarity">
    <text evidence="1">Belongs to the peptidase S49 family.</text>
</comment>
<dbReference type="GO" id="GO:0008236">
    <property type="term" value="F:serine-type peptidase activity"/>
    <property type="evidence" value="ECO:0007669"/>
    <property type="project" value="UniProtKB-KW"/>
</dbReference>
<accession>A0A2V3WJR5</accession>
<comment type="caution">
    <text evidence="6">The sequence shown here is derived from an EMBL/GenBank/DDBJ whole genome shotgun (WGS) entry which is preliminary data.</text>
</comment>
<dbReference type="RefSeq" id="WP_110251805.1">
    <property type="nucleotide sequence ID" value="NZ_QJJR01000011.1"/>
</dbReference>
<dbReference type="OrthoDB" id="9764363at2"/>
<dbReference type="Proteomes" id="UP000247922">
    <property type="component" value="Unassembled WGS sequence"/>
</dbReference>
<sequence length="338" mass="37636">MTNKRWLAIGLAIIVLIVSLIIPQIGELIVEDDENEDKTDRGFFNSFLEEATSVTVLEEGDSTSRIAVLDVKGEIIDQEATPFAATGYNHQKLLGDLEHIKNDESIEAIVLRIDSPGGGVYASAELTDKINAVKEARDIPVYTVMESMAASGGYYIAANSEKIFAQRETITGSIGVIMQGFNISELLDKLGIEDMTIKSGDLKDLGSATRETTSEELAVLQELVDNMYERFVDTVESGRDLTREEVYALADGRIYDGTQAVENGLVDELGYFNDAIDDLQESYDLENAQVIRYEVDEMDWFSQFMFSFEGLLPKQTSPLSEIDTNEEAPQFMYMYRGL</sequence>
<evidence type="ECO:0000256" key="3">
    <source>
        <dbReference type="ARBA" id="ARBA00022801"/>
    </source>
</evidence>
<dbReference type="InterPro" id="IPR029045">
    <property type="entry name" value="ClpP/crotonase-like_dom_sf"/>
</dbReference>
<dbReference type="Pfam" id="PF01343">
    <property type="entry name" value="Peptidase_S49"/>
    <property type="match status" value="1"/>
</dbReference>
<dbReference type="InterPro" id="IPR047272">
    <property type="entry name" value="S49_SppA_C"/>
</dbReference>
<dbReference type="InterPro" id="IPR002142">
    <property type="entry name" value="Peptidase_S49"/>
</dbReference>
<dbReference type="EMBL" id="QJJR01000011">
    <property type="protein sequence ID" value="PXW88979.1"/>
    <property type="molecule type" value="Genomic_DNA"/>
</dbReference>
<evidence type="ECO:0000259" key="5">
    <source>
        <dbReference type="Pfam" id="PF01343"/>
    </source>
</evidence>
<evidence type="ECO:0000256" key="4">
    <source>
        <dbReference type="ARBA" id="ARBA00022825"/>
    </source>
</evidence>
<dbReference type="AlphaFoldDB" id="A0A2V3WJR5"/>
<gene>
    <name evidence="6" type="ORF">DES38_11124</name>
</gene>
<dbReference type="Gene3D" id="3.90.226.10">
    <property type="entry name" value="2-enoyl-CoA Hydratase, Chain A, domain 1"/>
    <property type="match status" value="1"/>
</dbReference>
<evidence type="ECO:0000313" key="7">
    <source>
        <dbReference type="Proteomes" id="UP000247922"/>
    </source>
</evidence>
<organism evidence="6 7">
    <name type="scientific">Streptohalobacillus salinus</name>
    <dbReference type="NCBI Taxonomy" id="621096"/>
    <lineage>
        <taxon>Bacteria</taxon>
        <taxon>Bacillati</taxon>
        <taxon>Bacillota</taxon>
        <taxon>Bacilli</taxon>
        <taxon>Bacillales</taxon>
        <taxon>Bacillaceae</taxon>
        <taxon>Streptohalobacillus</taxon>
    </lineage>
</organism>
<evidence type="ECO:0000256" key="2">
    <source>
        <dbReference type="ARBA" id="ARBA00022670"/>
    </source>
</evidence>
<keyword evidence="7" id="KW-1185">Reference proteome</keyword>
<reference evidence="6 7" key="1">
    <citation type="submission" date="2018-05" db="EMBL/GenBank/DDBJ databases">
        <title>Genomic Encyclopedia of Type Strains, Phase IV (KMG-IV): sequencing the most valuable type-strain genomes for metagenomic binning, comparative biology and taxonomic classification.</title>
        <authorList>
            <person name="Goeker M."/>
        </authorList>
    </citation>
    <scope>NUCLEOTIDE SEQUENCE [LARGE SCALE GENOMIC DNA]</scope>
    <source>
        <strain evidence="6 7">DSM 22440</strain>
    </source>
</reference>
<dbReference type="PANTHER" id="PTHR42987:SF7">
    <property type="entry name" value="SIGNAL PEPTIDE PEPTIDASE SPPA-RELATED"/>
    <property type="match status" value="1"/>
</dbReference>
<name>A0A2V3WJR5_9BACI</name>
<dbReference type="Gene3D" id="6.20.330.10">
    <property type="match status" value="1"/>
</dbReference>
<dbReference type="InterPro" id="IPR004635">
    <property type="entry name" value="Pept_S49_SppA"/>
</dbReference>
<proteinExistence type="inferred from homology"/>
<dbReference type="SUPFAM" id="SSF52096">
    <property type="entry name" value="ClpP/crotonase"/>
    <property type="match status" value="1"/>
</dbReference>
<protein>
    <submittedName>
        <fullName evidence="6">Protease-4</fullName>
    </submittedName>
</protein>
<dbReference type="CDD" id="cd07023">
    <property type="entry name" value="S49_Sppa_N_C"/>
    <property type="match status" value="1"/>
</dbReference>
<feature type="domain" description="Peptidase S49" evidence="5">
    <location>
        <begin position="136"/>
        <end position="284"/>
    </location>
</feature>
<keyword evidence="4" id="KW-0720">Serine protease</keyword>
<keyword evidence="3" id="KW-0378">Hydrolase</keyword>